<name>A0A919AVK3_9ACTN</name>
<keyword evidence="2" id="KW-1185">Reference proteome</keyword>
<proteinExistence type="predicted"/>
<evidence type="ECO:0000313" key="1">
    <source>
        <dbReference type="EMBL" id="GHF25798.1"/>
    </source>
</evidence>
<dbReference type="RefSeq" id="WP_190127512.1">
    <property type="nucleotide sequence ID" value="NZ_BNBD01000001.1"/>
</dbReference>
<reference evidence="1" key="1">
    <citation type="journal article" date="2014" name="Int. J. Syst. Evol. Microbiol.">
        <title>Complete genome sequence of Corynebacterium casei LMG S-19264T (=DSM 44701T), isolated from a smear-ripened cheese.</title>
        <authorList>
            <consortium name="US DOE Joint Genome Institute (JGI-PGF)"/>
            <person name="Walter F."/>
            <person name="Albersmeier A."/>
            <person name="Kalinowski J."/>
            <person name="Ruckert C."/>
        </authorList>
    </citation>
    <scope>NUCLEOTIDE SEQUENCE</scope>
    <source>
        <strain evidence="1">JCM 4059</strain>
    </source>
</reference>
<dbReference type="AlphaFoldDB" id="A0A919AVK3"/>
<organism evidence="1 2">
    <name type="scientific">Streptomyces mashuensis</name>
    <dbReference type="NCBI Taxonomy" id="33904"/>
    <lineage>
        <taxon>Bacteria</taxon>
        <taxon>Bacillati</taxon>
        <taxon>Actinomycetota</taxon>
        <taxon>Actinomycetes</taxon>
        <taxon>Kitasatosporales</taxon>
        <taxon>Streptomycetaceae</taxon>
        <taxon>Streptomyces</taxon>
    </lineage>
</organism>
<dbReference type="EMBL" id="BNBD01000001">
    <property type="protein sequence ID" value="GHF25798.1"/>
    <property type="molecule type" value="Genomic_DNA"/>
</dbReference>
<dbReference type="Proteomes" id="UP000638313">
    <property type="component" value="Unassembled WGS sequence"/>
</dbReference>
<evidence type="ECO:0000313" key="2">
    <source>
        <dbReference type="Proteomes" id="UP000638313"/>
    </source>
</evidence>
<accession>A0A919AVK3</accession>
<comment type="caution">
    <text evidence="1">The sequence shown here is derived from an EMBL/GenBank/DDBJ whole genome shotgun (WGS) entry which is preliminary data.</text>
</comment>
<gene>
    <name evidence="1" type="ORF">GCM10010218_03120</name>
</gene>
<protein>
    <submittedName>
        <fullName evidence="1">Uncharacterized protein</fullName>
    </submittedName>
</protein>
<sequence length="81" mass="9208">MATRRLRGRLSYERVDVGSKSERDALVLHTGDDHAYVVRLPGANPFQASDDVSHLAGREVEAEGEVDRQYFFVTDWTVEEQ</sequence>
<reference evidence="1" key="2">
    <citation type="submission" date="2020-09" db="EMBL/GenBank/DDBJ databases">
        <authorList>
            <person name="Sun Q."/>
            <person name="Ohkuma M."/>
        </authorList>
    </citation>
    <scope>NUCLEOTIDE SEQUENCE</scope>
    <source>
        <strain evidence="1">JCM 4059</strain>
    </source>
</reference>